<evidence type="ECO:0000313" key="2">
    <source>
        <dbReference type="Proteomes" id="UP000257109"/>
    </source>
</evidence>
<dbReference type="PANTHER" id="PTHR11439">
    <property type="entry name" value="GAG-POL-RELATED RETROTRANSPOSON"/>
    <property type="match status" value="1"/>
</dbReference>
<dbReference type="OrthoDB" id="1193898at2759"/>
<accession>A0A371HNR7</accession>
<reference evidence="1" key="1">
    <citation type="submission" date="2018-05" db="EMBL/GenBank/DDBJ databases">
        <title>Draft genome of Mucuna pruriens seed.</title>
        <authorList>
            <person name="Nnadi N.E."/>
            <person name="Vos R."/>
            <person name="Hasami M.H."/>
            <person name="Devisetty U.K."/>
            <person name="Aguiy J.C."/>
        </authorList>
    </citation>
    <scope>NUCLEOTIDE SEQUENCE [LARGE SCALE GENOMIC DNA]</scope>
    <source>
        <strain evidence="1">JCA_2017</strain>
    </source>
</reference>
<organism evidence="1 2">
    <name type="scientific">Mucuna pruriens</name>
    <name type="common">Velvet bean</name>
    <name type="synonym">Dolichos pruriens</name>
    <dbReference type="NCBI Taxonomy" id="157652"/>
    <lineage>
        <taxon>Eukaryota</taxon>
        <taxon>Viridiplantae</taxon>
        <taxon>Streptophyta</taxon>
        <taxon>Embryophyta</taxon>
        <taxon>Tracheophyta</taxon>
        <taxon>Spermatophyta</taxon>
        <taxon>Magnoliopsida</taxon>
        <taxon>eudicotyledons</taxon>
        <taxon>Gunneridae</taxon>
        <taxon>Pentapetalae</taxon>
        <taxon>rosids</taxon>
        <taxon>fabids</taxon>
        <taxon>Fabales</taxon>
        <taxon>Fabaceae</taxon>
        <taxon>Papilionoideae</taxon>
        <taxon>50 kb inversion clade</taxon>
        <taxon>NPAAA clade</taxon>
        <taxon>indigoferoid/millettioid clade</taxon>
        <taxon>Phaseoleae</taxon>
        <taxon>Mucuna</taxon>
    </lineage>
</organism>
<feature type="non-terminal residue" evidence="1">
    <location>
        <position position="1"/>
    </location>
</feature>
<evidence type="ECO:0000313" key="1">
    <source>
        <dbReference type="EMBL" id="RDY04453.1"/>
    </source>
</evidence>
<evidence type="ECO:0008006" key="3">
    <source>
        <dbReference type="Google" id="ProtNLM"/>
    </source>
</evidence>
<sequence length="150" mass="17241">MRSIREKRQVIPDDYIDFLQEYEDGIGFTEDDPINFCQVMQSSNSQKWINAMKDELKLCKTITFGISSNYLKRTKGYMLTYQKSEGLEIIKYFDLDFVGCQDNKCSISGYIYMLARGAISWKSVKQTLIAPSTIVVEFVACFEASNQSSK</sequence>
<comment type="caution">
    <text evidence="1">The sequence shown here is derived from an EMBL/GenBank/DDBJ whole genome shotgun (WGS) entry which is preliminary data.</text>
</comment>
<dbReference type="PANTHER" id="PTHR11439:SF467">
    <property type="entry name" value="INTEGRASE CATALYTIC DOMAIN-CONTAINING PROTEIN"/>
    <property type="match status" value="1"/>
</dbReference>
<proteinExistence type="predicted"/>
<keyword evidence="2" id="KW-1185">Reference proteome</keyword>
<dbReference type="EMBL" id="QJKJ01002078">
    <property type="protein sequence ID" value="RDY04453.1"/>
    <property type="molecule type" value="Genomic_DNA"/>
</dbReference>
<name>A0A371HNR7_MUCPR</name>
<gene>
    <name evidence="1" type="ORF">CR513_11835</name>
</gene>
<protein>
    <recommendedName>
        <fullName evidence="3">Reverse transcriptase Ty1/copia-type domain-containing protein</fullName>
    </recommendedName>
</protein>
<dbReference type="Proteomes" id="UP000257109">
    <property type="component" value="Unassembled WGS sequence"/>
</dbReference>
<dbReference type="AlphaFoldDB" id="A0A371HNR7"/>